<dbReference type="EMBL" id="JAQQWI010000022">
    <property type="protein sequence ID" value="KAK7996295.1"/>
    <property type="molecule type" value="Genomic_DNA"/>
</dbReference>
<keyword evidence="3" id="KW-1185">Reference proteome</keyword>
<name>A0ABR1R2P8_9PEZI</name>
<accession>A0ABR1R2P8</accession>
<reference evidence="2 3" key="1">
    <citation type="submission" date="2023-01" db="EMBL/GenBank/DDBJ databases">
        <title>Analysis of 21 Apiospora genomes using comparative genomics revels a genus with tremendous synthesis potential of carbohydrate active enzymes and secondary metabolites.</title>
        <authorList>
            <person name="Sorensen T."/>
        </authorList>
    </citation>
    <scope>NUCLEOTIDE SEQUENCE [LARGE SCALE GENOMIC DNA]</scope>
    <source>
        <strain evidence="2 3">CBS 20057</strain>
    </source>
</reference>
<dbReference type="Proteomes" id="UP001396898">
    <property type="component" value="Unassembled WGS sequence"/>
</dbReference>
<gene>
    <name evidence="2" type="ORF">PG991_015762</name>
</gene>
<proteinExistence type="predicted"/>
<comment type="caution">
    <text evidence="2">The sequence shown here is derived from an EMBL/GenBank/DDBJ whole genome shotgun (WGS) entry which is preliminary data.</text>
</comment>
<feature type="region of interest" description="Disordered" evidence="1">
    <location>
        <begin position="34"/>
        <end position="66"/>
    </location>
</feature>
<evidence type="ECO:0000313" key="2">
    <source>
        <dbReference type="EMBL" id="KAK7996295.1"/>
    </source>
</evidence>
<sequence>MYVSRLMHMNERKGGGQIPMAFSQFAVMPRESATRGAIDTKKTKGGKREQLGKDQWPTHTHQPTISMHGASGARQAALRIMNKLSQAVHTDPAGLRGYNGLSSPPMADRFRPRATMGPPTACHPRTSHESWEAGLAIGRQIIPSAVNSMSNVGNRKWGEARPATTLTYC</sequence>
<organism evidence="2 3">
    <name type="scientific">Apiospora marii</name>
    <dbReference type="NCBI Taxonomy" id="335849"/>
    <lineage>
        <taxon>Eukaryota</taxon>
        <taxon>Fungi</taxon>
        <taxon>Dikarya</taxon>
        <taxon>Ascomycota</taxon>
        <taxon>Pezizomycotina</taxon>
        <taxon>Sordariomycetes</taxon>
        <taxon>Xylariomycetidae</taxon>
        <taxon>Amphisphaeriales</taxon>
        <taxon>Apiosporaceae</taxon>
        <taxon>Apiospora</taxon>
    </lineage>
</organism>
<evidence type="ECO:0000256" key="1">
    <source>
        <dbReference type="SAM" id="MobiDB-lite"/>
    </source>
</evidence>
<evidence type="ECO:0000313" key="3">
    <source>
        <dbReference type="Proteomes" id="UP001396898"/>
    </source>
</evidence>
<feature type="compositionally biased region" description="Basic and acidic residues" evidence="1">
    <location>
        <begin position="38"/>
        <end position="52"/>
    </location>
</feature>
<protein>
    <submittedName>
        <fullName evidence="2">Uncharacterized protein</fullName>
    </submittedName>
</protein>